<comment type="caution">
    <text evidence="2">The sequence shown here is derived from an EMBL/GenBank/DDBJ whole genome shotgun (WGS) entry which is preliminary data.</text>
</comment>
<feature type="compositionally biased region" description="Basic and acidic residues" evidence="1">
    <location>
        <begin position="23"/>
        <end position="32"/>
    </location>
</feature>
<proteinExistence type="predicted"/>
<dbReference type="EMBL" id="VSRR010008208">
    <property type="protein sequence ID" value="MPC48301.1"/>
    <property type="molecule type" value="Genomic_DNA"/>
</dbReference>
<evidence type="ECO:0000313" key="2">
    <source>
        <dbReference type="EMBL" id="MPC48301.1"/>
    </source>
</evidence>
<dbReference type="AlphaFoldDB" id="A0A5B7FLJ5"/>
<gene>
    <name evidence="2" type="ORF">E2C01_042069</name>
</gene>
<organism evidence="2 3">
    <name type="scientific">Portunus trituberculatus</name>
    <name type="common">Swimming crab</name>
    <name type="synonym">Neptunus trituberculatus</name>
    <dbReference type="NCBI Taxonomy" id="210409"/>
    <lineage>
        <taxon>Eukaryota</taxon>
        <taxon>Metazoa</taxon>
        <taxon>Ecdysozoa</taxon>
        <taxon>Arthropoda</taxon>
        <taxon>Crustacea</taxon>
        <taxon>Multicrustacea</taxon>
        <taxon>Malacostraca</taxon>
        <taxon>Eumalacostraca</taxon>
        <taxon>Eucarida</taxon>
        <taxon>Decapoda</taxon>
        <taxon>Pleocyemata</taxon>
        <taxon>Brachyura</taxon>
        <taxon>Eubrachyura</taxon>
        <taxon>Portunoidea</taxon>
        <taxon>Portunidae</taxon>
        <taxon>Portuninae</taxon>
        <taxon>Portunus</taxon>
    </lineage>
</organism>
<protein>
    <submittedName>
        <fullName evidence="2">Uncharacterized protein</fullName>
    </submittedName>
</protein>
<evidence type="ECO:0000256" key="1">
    <source>
        <dbReference type="SAM" id="MobiDB-lite"/>
    </source>
</evidence>
<feature type="compositionally biased region" description="Polar residues" evidence="1">
    <location>
        <begin position="37"/>
        <end position="47"/>
    </location>
</feature>
<feature type="region of interest" description="Disordered" evidence="1">
    <location>
        <begin position="19"/>
        <end position="59"/>
    </location>
</feature>
<dbReference type="Proteomes" id="UP000324222">
    <property type="component" value="Unassembled WGS sequence"/>
</dbReference>
<evidence type="ECO:0000313" key="3">
    <source>
        <dbReference type="Proteomes" id="UP000324222"/>
    </source>
</evidence>
<name>A0A5B7FLJ5_PORTR</name>
<keyword evidence="3" id="KW-1185">Reference proteome</keyword>
<reference evidence="2 3" key="1">
    <citation type="submission" date="2019-05" db="EMBL/GenBank/DDBJ databases">
        <title>Another draft genome of Portunus trituberculatus and its Hox gene families provides insights of decapod evolution.</title>
        <authorList>
            <person name="Jeong J.-H."/>
            <person name="Song I."/>
            <person name="Kim S."/>
            <person name="Choi T."/>
            <person name="Kim D."/>
            <person name="Ryu S."/>
            <person name="Kim W."/>
        </authorList>
    </citation>
    <scope>NUCLEOTIDE SEQUENCE [LARGE SCALE GENOMIC DNA]</scope>
    <source>
        <tissue evidence="2">Muscle</tissue>
    </source>
</reference>
<sequence length="80" mass="8697">MHVRTFCTVTRLHFTSSLMGSGRAREVSESREMTGGLHTSFTSSTCLSPPPHLRPLNSPDTVHLFPPFLHLPSPAAPDVG</sequence>
<accession>A0A5B7FLJ5</accession>